<dbReference type="FunFam" id="3.30.70.330:FF:000039">
    <property type="entry name" value="U1 small nuclear ribonucleoprotein A"/>
    <property type="match status" value="1"/>
</dbReference>
<dbReference type="Gene3D" id="3.30.70.330">
    <property type="match status" value="2"/>
</dbReference>
<dbReference type="GO" id="GO:0030532">
    <property type="term" value="C:small nuclear ribonucleoprotein complex"/>
    <property type="evidence" value="ECO:0007669"/>
    <property type="project" value="UniProtKB-ARBA"/>
</dbReference>
<protein>
    <recommendedName>
        <fullName evidence="12">RRM domain-containing protein</fullName>
    </recommendedName>
</protein>
<keyword evidence="5" id="KW-0677">Repeat</keyword>
<comment type="subcellular location">
    <subcellularLocation>
        <location evidence="1">Nucleus</location>
    </subcellularLocation>
</comment>
<dbReference type="Pfam" id="PF00076">
    <property type="entry name" value="RRM_1"/>
    <property type="match status" value="2"/>
</dbReference>
<feature type="compositionally biased region" description="Low complexity" evidence="11">
    <location>
        <begin position="81"/>
        <end position="95"/>
    </location>
</feature>
<dbReference type="GO" id="GO:0006397">
    <property type="term" value="P:mRNA processing"/>
    <property type="evidence" value="ECO:0007669"/>
    <property type="project" value="UniProtKB-KW"/>
</dbReference>
<feature type="domain" description="RRM" evidence="12">
    <location>
        <begin position="116"/>
        <end position="195"/>
    </location>
</feature>
<evidence type="ECO:0000259" key="12">
    <source>
        <dbReference type="PROSITE" id="PS50102"/>
    </source>
</evidence>
<evidence type="ECO:0000313" key="13">
    <source>
        <dbReference type="EMBL" id="KAF1796486.1"/>
    </source>
</evidence>
<feature type="region of interest" description="Disordered" evidence="11">
    <location>
        <begin position="218"/>
        <end position="244"/>
    </location>
</feature>
<feature type="compositionally biased region" description="Pro residues" evidence="11">
    <location>
        <begin position="34"/>
        <end position="48"/>
    </location>
</feature>
<dbReference type="InterPro" id="IPR000504">
    <property type="entry name" value="RRM_dom"/>
</dbReference>
<dbReference type="CDD" id="cd12246">
    <property type="entry name" value="RRM1_U1A_like"/>
    <property type="match status" value="1"/>
</dbReference>
<dbReference type="SMART" id="SM00360">
    <property type="entry name" value="RRM"/>
    <property type="match status" value="2"/>
</dbReference>
<keyword evidence="6 10" id="KW-0694">RNA-binding</keyword>
<dbReference type="GO" id="GO:0008380">
    <property type="term" value="P:RNA splicing"/>
    <property type="evidence" value="ECO:0007669"/>
    <property type="project" value="UniProtKB-KW"/>
</dbReference>
<evidence type="ECO:0000256" key="3">
    <source>
        <dbReference type="ARBA" id="ARBA00022664"/>
    </source>
</evidence>
<dbReference type="Proteomes" id="UP000469890">
    <property type="component" value="Unassembled WGS sequence"/>
</dbReference>
<dbReference type="PANTHER" id="PTHR10501">
    <property type="entry name" value="U1 SMALL NUCLEAR RIBONUCLEOPROTEIN A/U2 SMALL NUCLEAR RIBONUCLEOPROTEIN B"/>
    <property type="match status" value="1"/>
</dbReference>
<keyword evidence="3" id="KW-0507">mRNA processing</keyword>
<reference evidence="13 14" key="1">
    <citation type="submission" date="2019-09" db="EMBL/GenBank/DDBJ databases">
        <authorList>
            <consortium name="DOE Joint Genome Institute"/>
            <person name="Mondo S.J."/>
            <person name="Navarro-Mendoza M.I."/>
            <person name="Perez-Arques C."/>
            <person name="Panchal S."/>
            <person name="Nicolas F.E."/>
            <person name="Ganguly P."/>
            <person name="Pangilinan J."/>
            <person name="Grigoriev I."/>
            <person name="Heitman J."/>
            <person name="Sanya K."/>
            <person name="Garre V."/>
        </authorList>
    </citation>
    <scope>NUCLEOTIDE SEQUENCE [LARGE SCALE GENOMIC DNA]</scope>
    <source>
        <strain evidence="13 14">MU402</strain>
    </source>
</reference>
<dbReference type="FunFam" id="3.30.70.330:FF:000029">
    <property type="entry name" value="U2 small nuclear ribonucleoprotein B"/>
    <property type="match status" value="1"/>
</dbReference>
<evidence type="ECO:0000256" key="11">
    <source>
        <dbReference type="SAM" id="MobiDB-lite"/>
    </source>
</evidence>
<keyword evidence="9" id="KW-0687">Ribonucleoprotein</keyword>
<sequence length="335" mass="37322">MVFEYKKFSKQVEKGLFIHFFNPCRYYLNMSQPPQQPNGPPPPFPSGPPTLGFPSGMPPPPAGFPNGPPPPGQFPPPPGAMPFTPGVPVAATPAAPSGTANGIPIAKQPLNTTPSRTVYVSNLNEKVKLDVLKNSLRTLFKQFGDVLDVVAHQNIRMRGQAFVAFPDEESAEKAIKELQHFSLYDKPMVLQFARNKSDVHAKSDGDYETHYKQRMAKKEEVSKLPLPGSHKPTFKASRPQQKSAHFNPTANIPDEYLPPNNILFLQKLPETITQQQLVDLFQRYPGFREVRMIPTKKSIAFVEYDNELQSATAKAELSGHSFGPDQEMKVTFARK</sequence>
<name>A0A8H4EW34_MUCCL</name>
<comment type="similarity">
    <text evidence="2">Belongs to the RRM U1 A/B'' family.</text>
</comment>
<dbReference type="GO" id="GO:0003723">
    <property type="term" value="F:RNA binding"/>
    <property type="evidence" value="ECO:0007669"/>
    <property type="project" value="UniProtKB-UniRule"/>
</dbReference>
<evidence type="ECO:0000256" key="10">
    <source>
        <dbReference type="PROSITE-ProRule" id="PRU00176"/>
    </source>
</evidence>
<evidence type="ECO:0000256" key="8">
    <source>
        <dbReference type="ARBA" id="ARBA00023242"/>
    </source>
</evidence>
<dbReference type="PROSITE" id="PS50102">
    <property type="entry name" value="RRM"/>
    <property type="match status" value="2"/>
</dbReference>
<keyword evidence="4" id="KW-0747">Spliceosome</keyword>
<proteinExistence type="inferred from homology"/>
<organism evidence="13 14">
    <name type="scientific">Mucor circinelloides f. lusitanicus</name>
    <name type="common">Mucor racemosus var. lusitanicus</name>
    <dbReference type="NCBI Taxonomy" id="29924"/>
    <lineage>
        <taxon>Eukaryota</taxon>
        <taxon>Fungi</taxon>
        <taxon>Fungi incertae sedis</taxon>
        <taxon>Mucoromycota</taxon>
        <taxon>Mucoromycotina</taxon>
        <taxon>Mucoromycetes</taxon>
        <taxon>Mucorales</taxon>
        <taxon>Mucorineae</taxon>
        <taxon>Mucoraceae</taxon>
        <taxon>Mucor</taxon>
    </lineage>
</organism>
<evidence type="ECO:0000256" key="1">
    <source>
        <dbReference type="ARBA" id="ARBA00004123"/>
    </source>
</evidence>
<dbReference type="InterPro" id="IPR035979">
    <property type="entry name" value="RBD_domain_sf"/>
</dbReference>
<evidence type="ECO:0000256" key="9">
    <source>
        <dbReference type="ARBA" id="ARBA00023274"/>
    </source>
</evidence>
<dbReference type="AlphaFoldDB" id="A0A8H4EW34"/>
<dbReference type="CDD" id="cd12247">
    <property type="entry name" value="RRM2_U1A_like"/>
    <property type="match status" value="1"/>
</dbReference>
<evidence type="ECO:0000256" key="2">
    <source>
        <dbReference type="ARBA" id="ARBA00007243"/>
    </source>
</evidence>
<dbReference type="EMBL" id="JAAECE010000012">
    <property type="protein sequence ID" value="KAF1796486.1"/>
    <property type="molecule type" value="Genomic_DNA"/>
</dbReference>
<feature type="region of interest" description="Disordered" evidence="11">
    <location>
        <begin position="31"/>
        <end position="95"/>
    </location>
</feature>
<evidence type="ECO:0000313" key="14">
    <source>
        <dbReference type="Proteomes" id="UP000469890"/>
    </source>
</evidence>
<dbReference type="InterPro" id="IPR012677">
    <property type="entry name" value="Nucleotide-bd_a/b_plait_sf"/>
</dbReference>
<comment type="caution">
    <text evidence="13">The sequence shown here is derived from an EMBL/GenBank/DDBJ whole genome shotgun (WGS) entry which is preliminary data.</text>
</comment>
<gene>
    <name evidence="13" type="ORF">FB192DRAFT_1404727</name>
</gene>
<keyword evidence="7" id="KW-0508">mRNA splicing</keyword>
<accession>A0A8H4EW34</accession>
<evidence type="ECO:0000256" key="4">
    <source>
        <dbReference type="ARBA" id="ARBA00022728"/>
    </source>
</evidence>
<keyword evidence="8" id="KW-0539">Nucleus</keyword>
<evidence type="ECO:0000256" key="7">
    <source>
        <dbReference type="ARBA" id="ARBA00023187"/>
    </source>
</evidence>
<dbReference type="GO" id="GO:0005681">
    <property type="term" value="C:spliceosomal complex"/>
    <property type="evidence" value="ECO:0007669"/>
    <property type="project" value="UniProtKB-KW"/>
</dbReference>
<feature type="domain" description="RRM" evidence="12">
    <location>
        <begin position="261"/>
        <end position="335"/>
    </location>
</feature>
<evidence type="ECO:0000256" key="6">
    <source>
        <dbReference type="ARBA" id="ARBA00022884"/>
    </source>
</evidence>
<feature type="compositionally biased region" description="Pro residues" evidence="11">
    <location>
        <begin position="56"/>
        <end position="80"/>
    </location>
</feature>
<dbReference type="SUPFAM" id="SSF54928">
    <property type="entry name" value="RNA-binding domain, RBD"/>
    <property type="match status" value="1"/>
</dbReference>
<evidence type="ECO:0000256" key="5">
    <source>
        <dbReference type="ARBA" id="ARBA00022737"/>
    </source>
</evidence>